<proteinExistence type="predicted"/>
<feature type="domain" description="Sigma factor regulator N-terminal" evidence="3">
    <location>
        <begin position="14"/>
        <end position="98"/>
    </location>
</feature>
<dbReference type="InterPro" id="IPR025672">
    <property type="entry name" value="Sigma_reg_C_dom"/>
</dbReference>
<dbReference type="Pfam" id="PF13791">
    <property type="entry name" value="Sigma_reg_C"/>
    <property type="match status" value="1"/>
</dbReference>
<protein>
    <recommendedName>
        <fullName evidence="6">Sigma factor regulator C-terminal domain-containing protein</fullName>
    </recommendedName>
</protein>
<reference evidence="4 5" key="1">
    <citation type="submission" date="2019-04" db="EMBL/GenBank/DDBJ databases">
        <title>Microbes associate with the intestines of laboratory mice.</title>
        <authorList>
            <person name="Navarre W."/>
            <person name="Wong E."/>
            <person name="Huang K."/>
            <person name="Tropini C."/>
            <person name="Ng K."/>
            <person name="Yu B."/>
        </authorList>
    </citation>
    <scope>NUCLEOTIDE SEQUENCE [LARGE SCALE GENOMIC DNA]</scope>
    <source>
        <strain evidence="4 5">NM50_B9-20</strain>
    </source>
</reference>
<dbReference type="RefSeq" id="WP_136007327.1">
    <property type="nucleotide sequence ID" value="NZ_SRYR01000005.1"/>
</dbReference>
<dbReference type="EMBL" id="SRYR01000005">
    <property type="protein sequence ID" value="TGY41884.1"/>
    <property type="molecule type" value="Genomic_DNA"/>
</dbReference>
<evidence type="ECO:0000259" key="3">
    <source>
        <dbReference type="Pfam" id="PF13800"/>
    </source>
</evidence>
<accession>A0A4S2DLK7</accession>
<sequence>MKDIDNFLDEKKFKKSIIRAKIKLTIKIICISALVFILGSVINSKLSLKYSNMSYEKEEAIVKLTIPNGYISESSDFIGVLGGTSFKKISKNIGGKNIIINDSITKFGINGEQDRNIYGRVSGGGYSNSDNEWPVSINKYGYKKLRFFHPELDYKEYQNDLDKIEKIPDGKIIELAISFDKAYSIYELNMLQSKLENVEIKWLWLDEFTNEKMDEFKYEIENYDSKSTGIEEGEVIGIECYNSKYFNINDYNEKYDELIDFLNKSPYINHKQLYDEIVERGMTSADDAEILGVVVHGTKEDLKEIVGLPIIKASSFGIITDPIY</sequence>
<gene>
    <name evidence="4" type="ORF">E5347_11245</name>
</gene>
<evidence type="ECO:0000313" key="4">
    <source>
        <dbReference type="EMBL" id="TGY41884.1"/>
    </source>
</evidence>
<evidence type="ECO:0000313" key="5">
    <source>
        <dbReference type="Proteomes" id="UP000306888"/>
    </source>
</evidence>
<keyword evidence="5" id="KW-1185">Reference proteome</keyword>
<keyword evidence="1" id="KW-0812">Transmembrane</keyword>
<keyword evidence="1" id="KW-1133">Transmembrane helix</keyword>
<feature type="domain" description="Sigma factor regulator C-terminal" evidence="2">
    <location>
        <begin position="164"/>
        <end position="317"/>
    </location>
</feature>
<name>A0A4S2DLK7_9CLOT</name>
<organism evidence="4 5">
    <name type="scientific">Clostridium sartagoforme</name>
    <dbReference type="NCBI Taxonomy" id="84031"/>
    <lineage>
        <taxon>Bacteria</taxon>
        <taxon>Bacillati</taxon>
        <taxon>Bacillota</taxon>
        <taxon>Clostridia</taxon>
        <taxon>Eubacteriales</taxon>
        <taxon>Clostridiaceae</taxon>
        <taxon>Clostridium</taxon>
    </lineage>
</organism>
<evidence type="ECO:0000256" key="1">
    <source>
        <dbReference type="SAM" id="Phobius"/>
    </source>
</evidence>
<evidence type="ECO:0008006" key="6">
    <source>
        <dbReference type="Google" id="ProtNLM"/>
    </source>
</evidence>
<dbReference type="AlphaFoldDB" id="A0A4S2DLK7"/>
<feature type="transmembrane region" description="Helical" evidence="1">
    <location>
        <begin position="24"/>
        <end position="42"/>
    </location>
</feature>
<dbReference type="OrthoDB" id="1730160at2"/>
<evidence type="ECO:0000259" key="2">
    <source>
        <dbReference type="Pfam" id="PF13791"/>
    </source>
</evidence>
<dbReference type="Proteomes" id="UP000306888">
    <property type="component" value="Unassembled WGS sequence"/>
</dbReference>
<comment type="caution">
    <text evidence="4">The sequence shown here is derived from an EMBL/GenBank/DDBJ whole genome shotgun (WGS) entry which is preliminary data.</text>
</comment>
<keyword evidence="1" id="KW-0472">Membrane</keyword>
<dbReference type="Pfam" id="PF13800">
    <property type="entry name" value="Sigma_reg_N"/>
    <property type="match status" value="1"/>
</dbReference>
<dbReference type="InterPro" id="IPR029101">
    <property type="entry name" value="Sigma_reg_N"/>
</dbReference>